<dbReference type="PANTHER" id="PTHR33244">
    <property type="entry name" value="INTEGRASE CATALYTIC DOMAIN-CONTAINING PROTEIN-RELATED"/>
    <property type="match status" value="1"/>
</dbReference>
<evidence type="ECO:0000313" key="3">
    <source>
        <dbReference type="Proteomes" id="UP000275408"/>
    </source>
</evidence>
<reference evidence="2 3" key="1">
    <citation type="journal article" date="2018" name="Sci. Rep.">
        <title>Comparative analysis of the Pocillopora damicornis genome highlights role of immune system in coral evolution.</title>
        <authorList>
            <person name="Cunning R."/>
            <person name="Bay R.A."/>
            <person name="Gillette P."/>
            <person name="Baker A.C."/>
            <person name="Traylor-Knowles N."/>
        </authorList>
    </citation>
    <scope>NUCLEOTIDE SEQUENCE [LARGE SCALE GENOMIC DNA]</scope>
    <source>
        <strain evidence="2">RSMAS</strain>
        <tissue evidence="2">Whole animal</tissue>
    </source>
</reference>
<evidence type="ECO:0000313" key="2">
    <source>
        <dbReference type="EMBL" id="RMX58282.1"/>
    </source>
</evidence>
<dbReference type="AlphaFoldDB" id="A0A3M6UX86"/>
<sequence>MKSELLEPQNKRYHDTKAKPLHPLVVGDSIRATIRPQSSSLWTQGSVVRTESDRSYIVKADGREYKRNRCHIRKTREMTTPKLVVTDSSLDSPVGHPQSQMQPCRLPHSRSS</sequence>
<protein>
    <recommendedName>
        <fullName evidence="4">DUF5641 domain-containing protein</fullName>
    </recommendedName>
</protein>
<gene>
    <name evidence="2" type="ORF">pdam_00000177</name>
</gene>
<organism evidence="2 3">
    <name type="scientific">Pocillopora damicornis</name>
    <name type="common">Cauliflower coral</name>
    <name type="synonym">Millepora damicornis</name>
    <dbReference type="NCBI Taxonomy" id="46731"/>
    <lineage>
        <taxon>Eukaryota</taxon>
        <taxon>Metazoa</taxon>
        <taxon>Cnidaria</taxon>
        <taxon>Anthozoa</taxon>
        <taxon>Hexacorallia</taxon>
        <taxon>Scleractinia</taxon>
        <taxon>Astrocoeniina</taxon>
        <taxon>Pocilloporidae</taxon>
        <taxon>Pocillopora</taxon>
    </lineage>
</organism>
<feature type="compositionally biased region" description="Basic and acidic residues" evidence="1">
    <location>
        <begin position="1"/>
        <end position="18"/>
    </location>
</feature>
<keyword evidence="3" id="KW-1185">Reference proteome</keyword>
<dbReference type="EMBL" id="RCHS01000537">
    <property type="protein sequence ID" value="RMX58282.1"/>
    <property type="molecule type" value="Genomic_DNA"/>
</dbReference>
<evidence type="ECO:0000256" key="1">
    <source>
        <dbReference type="SAM" id="MobiDB-lite"/>
    </source>
</evidence>
<dbReference type="PANTHER" id="PTHR33244:SF3">
    <property type="entry name" value="PEPTIDASE A2 DOMAIN-CONTAINING PROTEIN"/>
    <property type="match status" value="1"/>
</dbReference>
<comment type="caution">
    <text evidence="2">The sequence shown here is derived from an EMBL/GenBank/DDBJ whole genome shotgun (WGS) entry which is preliminary data.</text>
</comment>
<feature type="region of interest" description="Disordered" evidence="1">
    <location>
        <begin position="1"/>
        <end position="20"/>
    </location>
</feature>
<dbReference type="Proteomes" id="UP000275408">
    <property type="component" value="Unassembled WGS sequence"/>
</dbReference>
<proteinExistence type="predicted"/>
<accession>A0A3M6UX86</accession>
<name>A0A3M6UX86_POCDA</name>
<dbReference type="OrthoDB" id="5984008at2759"/>
<feature type="region of interest" description="Disordered" evidence="1">
    <location>
        <begin position="76"/>
        <end position="112"/>
    </location>
</feature>
<evidence type="ECO:0008006" key="4">
    <source>
        <dbReference type="Google" id="ProtNLM"/>
    </source>
</evidence>
<feature type="compositionally biased region" description="Polar residues" evidence="1">
    <location>
        <begin position="86"/>
        <end position="102"/>
    </location>
</feature>